<name>L5KCS3_PTEAL</name>
<gene>
    <name evidence="2" type="ORF">PAL_GLEAN10003030</name>
</gene>
<dbReference type="InParanoid" id="L5KCS3"/>
<dbReference type="GO" id="GO:0005737">
    <property type="term" value="C:cytoplasm"/>
    <property type="evidence" value="ECO:0007669"/>
    <property type="project" value="TreeGrafter"/>
</dbReference>
<dbReference type="eggNOG" id="ENOG502QQ5H">
    <property type="taxonomic scope" value="Eukaryota"/>
</dbReference>
<dbReference type="CDD" id="cd08320">
    <property type="entry name" value="Pyrin_NALPs"/>
    <property type="match status" value="1"/>
</dbReference>
<dbReference type="InterPro" id="IPR050637">
    <property type="entry name" value="NLRP_innate_immun_reg"/>
</dbReference>
<sequence length="517" mass="58417">MAESGSLDFDLLWYLEKLNKREFQSSKNHLGQACVEIGLPPIPRLDLRKTRPDLVDLLTVSYEVQHIWNIMYSIFHKINRDNLCEKINASEKDLRCVGLTRADVSTLQTLKILLPSSNHKDHYTFIHLKIQEFCAAIAYMMKLRLSIQCIFENKKPNVMLTSSKMKSLVYWRDICNLLHTRENLQELEICNSELDDTSERVLCKALRHPSCQLRTLKLTYLSVGTTFEDVFKAIVYNQNLTILSLNCMPISLKMFSLLHEVLESSMCSIQHLSLTKCDLETHACKEIASLLISSKLKKLTLSKNPLKNNGVKILCDALLHPDCGLESLVLSGCFFTNDVCQHIASAMINNPNFRSLELGSNNIGDSGMEVLCNALKHPSCKLENIGLEECMLTSACYASLTFVLKSSKTLKKLNLLGNKLGDEGIVKLLESLGHPDCILQTVGLQINDMDVETMKLLLTVKKKNTKLVFISQSWAKKEGREVSSKLGHLSLPQSIPMVPNLTWHLISRHMPRKSLDS</sequence>
<dbReference type="AlphaFoldDB" id="L5KCS3"/>
<dbReference type="InterPro" id="IPR001611">
    <property type="entry name" value="Leu-rich_rpt"/>
</dbReference>
<feature type="domain" description="Pyrin" evidence="1">
    <location>
        <begin position="1"/>
        <end position="93"/>
    </location>
</feature>
<evidence type="ECO:0000259" key="1">
    <source>
        <dbReference type="PROSITE" id="PS50824"/>
    </source>
</evidence>
<dbReference type="InterPro" id="IPR032675">
    <property type="entry name" value="LRR_dom_sf"/>
</dbReference>
<evidence type="ECO:0000313" key="2">
    <source>
        <dbReference type="EMBL" id="ELK09147.1"/>
    </source>
</evidence>
<dbReference type="STRING" id="9402.L5KCS3"/>
<dbReference type="Gene3D" id="1.10.533.10">
    <property type="entry name" value="Death Domain, Fas"/>
    <property type="match status" value="1"/>
</dbReference>
<keyword evidence="3" id="KW-1185">Reference proteome</keyword>
<dbReference type="PROSITE" id="PS50824">
    <property type="entry name" value="DAPIN"/>
    <property type="match status" value="1"/>
</dbReference>
<organism evidence="2 3">
    <name type="scientific">Pteropus alecto</name>
    <name type="common">Black flying fox</name>
    <dbReference type="NCBI Taxonomy" id="9402"/>
    <lineage>
        <taxon>Eukaryota</taxon>
        <taxon>Metazoa</taxon>
        <taxon>Chordata</taxon>
        <taxon>Craniata</taxon>
        <taxon>Vertebrata</taxon>
        <taxon>Euteleostomi</taxon>
        <taxon>Mammalia</taxon>
        <taxon>Eutheria</taxon>
        <taxon>Laurasiatheria</taxon>
        <taxon>Chiroptera</taxon>
        <taxon>Yinpterochiroptera</taxon>
        <taxon>Pteropodoidea</taxon>
        <taxon>Pteropodidae</taxon>
        <taxon>Pteropodinae</taxon>
        <taxon>Pteropus</taxon>
    </lineage>
</organism>
<dbReference type="Proteomes" id="UP000010552">
    <property type="component" value="Unassembled WGS sequence"/>
</dbReference>
<accession>L5KCS3</accession>
<dbReference type="SUPFAM" id="SSF47986">
    <property type="entry name" value="DEATH domain"/>
    <property type="match status" value="1"/>
</dbReference>
<dbReference type="Gene3D" id="3.80.10.10">
    <property type="entry name" value="Ribonuclease Inhibitor"/>
    <property type="match status" value="2"/>
</dbReference>
<dbReference type="SMART" id="SM00368">
    <property type="entry name" value="LRR_RI"/>
    <property type="match status" value="6"/>
</dbReference>
<dbReference type="PANTHER" id="PTHR45690:SF5">
    <property type="entry name" value="NACHT, LRR AND PYD DOMAINS-CONTAINING PROTEIN 11"/>
    <property type="match status" value="1"/>
</dbReference>
<dbReference type="Pfam" id="PF02758">
    <property type="entry name" value="PYRIN"/>
    <property type="match status" value="1"/>
</dbReference>
<protein>
    <submittedName>
        <fullName evidence="2">NACHT, LRR and PYD domains-containing protein 11</fullName>
    </submittedName>
</protein>
<dbReference type="InterPro" id="IPR004020">
    <property type="entry name" value="DAPIN"/>
</dbReference>
<dbReference type="InterPro" id="IPR011029">
    <property type="entry name" value="DEATH-like_dom_sf"/>
</dbReference>
<dbReference type="Pfam" id="PF13516">
    <property type="entry name" value="LRR_6"/>
    <property type="match status" value="2"/>
</dbReference>
<dbReference type="SUPFAM" id="SSF52047">
    <property type="entry name" value="RNI-like"/>
    <property type="match status" value="1"/>
</dbReference>
<dbReference type="EMBL" id="KB030840">
    <property type="protein sequence ID" value="ELK09147.1"/>
    <property type="molecule type" value="Genomic_DNA"/>
</dbReference>
<dbReference type="PANTHER" id="PTHR45690">
    <property type="entry name" value="NACHT, LRR AND PYD DOMAINS-CONTAINING PROTEIN 12"/>
    <property type="match status" value="1"/>
</dbReference>
<reference evidence="3" key="1">
    <citation type="journal article" date="2013" name="Science">
        <title>Comparative analysis of bat genomes provides insight into the evolution of flight and immunity.</title>
        <authorList>
            <person name="Zhang G."/>
            <person name="Cowled C."/>
            <person name="Shi Z."/>
            <person name="Huang Z."/>
            <person name="Bishop-Lilly K.A."/>
            <person name="Fang X."/>
            <person name="Wynne J.W."/>
            <person name="Xiong Z."/>
            <person name="Baker M.L."/>
            <person name="Zhao W."/>
            <person name="Tachedjian M."/>
            <person name="Zhu Y."/>
            <person name="Zhou P."/>
            <person name="Jiang X."/>
            <person name="Ng J."/>
            <person name="Yang L."/>
            <person name="Wu L."/>
            <person name="Xiao J."/>
            <person name="Feng Y."/>
            <person name="Chen Y."/>
            <person name="Sun X."/>
            <person name="Zhang Y."/>
            <person name="Marsh G.A."/>
            <person name="Crameri G."/>
            <person name="Broder C.C."/>
            <person name="Frey K.G."/>
            <person name="Wang L.F."/>
            <person name="Wang J."/>
        </authorList>
    </citation>
    <scope>NUCLEOTIDE SEQUENCE [LARGE SCALE GENOMIC DNA]</scope>
</reference>
<proteinExistence type="predicted"/>
<dbReference type="GO" id="GO:0050727">
    <property type="term" value="P:regulation of inflammatory response"/>
    <property type="evidence" value="ECO:0007669"/>
    <property type="project" value="TreeGrafter"/>
</dbReference>
<evidence type="ECO:0000313" key="3">
    <source>
        <dbReference type="Proteomes" id="UP000010552"/>
    </source>
</evidence>
<dbReference type="SMART" id="SM01289">
    <property type="entry name" value="PYRIN"/>
    <property type="match status" value="1"/>
</dbReference>